<dbReference type="Proteomes" id="UP001163046">
    <property type="component" value="Unassembled WGS sequence"/>
</dbReference>
<accession>A0A9W9YEF2</accession>
<reference evidence="2" key="1">
    <citation type="submission" date="2023-01" db="EMBL/GenBank/DDBJ databases">
        <title>Genome assembly of the deep-sea coral Lophelia pertusa.</title>
        <authorList>
            <person name="Herrera S."/>
            <person name="Cordes E."/>
        </authorList>
    </citation>
    <scope>NUCLEOTIDE SEQUENCE</scope>
    <source>
        <strain evidence="2">USNM1676648</strain>
        <tissue evidence="2">Polyp</tissue>
    </source>
</reference>
<sequence>MENSSSEQYMKLMETVSKALRSVFNNSEKYYDVKVSDAKFYNNEGLVQVKAILCLIVKADDVYIEDVFTAKVKSGKLDETFLVKIDSAEFEAIDVGFEDWKAKEGECTKCNEGGGGEIVIEGTCTPKKNCKGLKNTKMSKDCVEYCSAVAATITVSFFILALGILLSFSFQ</sequence>
<dbReference type="AlphaFoldDB" id="A0A9W9YEF2"/>
<feature type="transmembrane region" description="Helical" evidence="1">
    <location>
        <begin position="145"/>
        <end position="170"/>
    </location>
</feature>
<keyword evidence="1" id="KW-0472">Membrane</keyword>
<comment type="caution">
    <text evidence="2">The sequence shown here is derived from an EMBL/GenBank/DDBJ whole genome shotgun (WGS) entry which is preliminary data.</text>
</comment>
<evidence type="ECO:0000256" key="1">
    <source>
        <dbReference type="SAM" id="Phobius"/>
    </source>
</evidence>
<dbReference type="EMBL" id="MU827781">
    <property type="protein sequence ID" value="KAJ7337138.1"/>
    <property type="molecule type" value="Genomic_DNA"/>
</dbReference>
<keyword evidence="1" id="KW-1133">Transmembrane helix</keyword>
<keyword evidence="1" id="KW-0812">Transmembrane</keyword>
<protein>
    <submittedName>
        <fullName evidence="2">Uncharacterized protein</fullName>
    </submittedName>
</protein>
<keyword evidence="3" id="KW-1185">Reference proteome</keyword>
<gene>
    <name evidence="2" type="ORF">OS493_009992</name>
</gene>
<dbReference type="OrthoDB" id="10532487at2759"/>
<organism evidence="2 3">
    <name type="scientific">Desmophyllum pertusum</name>
    <dbReference type="NCBI Taxonomy" id="174260"/>
    <lineage>
        <taxon>Eukaryota</taxon>
        <taxon>Metazoa</taxon>
        <taxon>Cnidaria</taxon>
        <taxon>Anthozoa</taxon>
        <taxon>Hexacorallia</taxon>
        <taxon>Scleractinia</taxon>
        <taxon>Caryophylliina</taxon>
        <taxon>Caryophylliidae</taxon>
        <taxon>Desmophyllum</taxon>
    </lineage>
</organism>
<evidence type="ECO:0000313" key="2">
    <source>
        <dbReference type="EMBL" id="KAJ7337138.1"/>
    </source>
</evidence>
<evidence type="ECO:0000313" key="3">
    <source>
        <dbReference type="Proteomes" id="UP001163046"/>
    </source>
</evidence>
<name>A0A9W9YEF2_9CNID</name>
<proteinExistence type="predicted"/>